<feature type="compositionally biased region" description="Basic and acidic residues" evidence="1">
    <location>
        <begin position="55"/>
        <end position="64"/>
    </location>
</feature>
<dbReference type="STRING" id="334426.A0A0R3PVA4"/>
<dbReference type="OrthoDB" id="21123at2759"/>
<dbReference type="EMBL" id="UYYA01004379">
    <property type="protein sequence ID" value="VDM61525.1"/>
    <property type="molecule type" value="Genomic_DNA"/>
</dbReference>
<reference evidence="4" key="1">
    <citation type="submission" date="2017-02" db="UniProtKB">
        <authorList>
            <consortium name="WormBaseParasite"/>
        </authorList>
    </citation>
    <scope>IDENTIFICATION</scope>
</reference>
<evidence type="ECO:0000313" key="2">
    <source>
        <dbReference type="EMBL" id="VDM61525.1"/>
    </source>
</evidence>
<feature type="compositionally biased region" description="Basic and acidic residues" evidence="1">
    <location>
        <begin position="125"/>
        <end position="150"/>
    </location>
</feature>
<protein>
    <submittedName>
        <fullName evidence="4">AKAP2_C domain-containing protein</fullName>
    </submittedName>
</protein>
<feature type="compositionally biased region" description="Basic and acidic residues" evidence="1">
    <location>
        <begin position="227"/>
        <end position="237"/>
    </location>
</feature>
<dbReference type="AlphaFoldDB" id="A0A0R3PVA4"/>
<name>A0A0R3PVA4_ANGCS</name>
<evidence type="ECO:0000256" key="1">
    <source>
        <dbReference type="SAM" id="MobiDB-lite"/>
    </source>
</evidence>
<keyword evidence="3" id="KW-1185">Reference proteome</keyword>
<proteinExistence type="predicted"/>
<evidence type="ECO:0000313" key="4">
    <source>
        <dbReference type="WBParaSite" id="ACOC_0000993901-mRNA-1"/>
    </source>
</evidence>
<organism evidence="4">
    <name type="scientific">Angiostrongylus costaricensis</name>
    <name type="common">Nematode worm</name>
    <dbReference type="NCBI Taxonomy" id="334426"/>
    <lineage>
        <taxon>Eukaryota</taxon>
        <taxon>Metazoa</taxon>
        <taxon>Ecdysozoa</taxon>
        <taxon>Nematoda</taxon>
        <taxon>Chromadorea</taxon>
        <taxon>Rhabditida</taxon>
        <taxon>Rhabditina</taxon>
        <taxon>Rhabditomorpha</taxon>
        <taxon>Strongyloidea</taxon>
        <taxon>Metastrongylidae</taxon>
        <taxon>Angiostrongylus</taxon>
    </lineage>
</organism>
<reference evidence="2 3" key="2">
    <citation type="submission" date="2018-11" db="EMBL/GenBank/DDBJ databases">
        <authorList>
            <consortium name="Pathogen Informatics"/>
        </authorList>
    </citation>
    <scope>NUCLEOTIDE SEQUENCE [LARGE SCALE GENOMIC DNA]</scope>
    <source>
        <strain evidence="2 3">Costa Rica</strain>
    </source>
</reference>
<dbReference type="Proteomes" id="UP000267027">
    <property type="component" value="Unassembled WGS sequence"/>
</dbReference>
<accession>A0A0R3PVA4</accession>
<evidence type="ECO:0000313" key="3">
    <source>
        <dbReference type="Proteomes" id="UP000267027"/>
    </source>
</evidence>
<sequence>MQKDQLDLMKETDQNCDLDSKDFDNNKECDFDKCRLRKNSSSCEDTKEFESLKLYDSHIPDHLRPKGLATNSSDYEGDNSDQEESKHKERFTGFGLVGAKKKDELPNTTENPYELSRRPVPPVYKKPESRGPLTEEERQKRLKEMAKNAEWRQEIRKSNIKVASMKEDEEAAEDLSGKAPSFLRSQINTAAADLTVEQRLQRFQGDSMRLSFNDVHKEGGNLQSKAETTRESPKTLVDDECEKMNQTQEVPGLAQ</sequence>
<feature type="region of interest" description="Disordered" evidence="1">
    <location>
        <begin position="55"/>
        <end position="150"/>
    </location>
</feature>
<dbReference type="WBParaSite" id="ACOC_0000993901-mRNA-1">
    <property type="protein sequence ID" value="ACOC_0000993901-mRNA-1"/>
    <property type="gene ID" value="ACOC_0000993901"/>
</dbReference>
<feature type="region of interest" description="Disordered" evidence="1">
    <location>
        <begin position="215"/>
        <end position="255"/>
    </location>
</feature>
<gene>
    <name evidence="2" type="ORF">ACOC_LOCUS9940</name>
</gene>